<reference evidence="5" key="2">
    <citation type="submission" date="2015-01" db="EMBL/GenBank/DDBJ databases">
        <title>Evolutionary Origins and Diversification of the Mycorrhizal Mutualists.</title>
        <authorList>
            <consortium name="DOE Joint Genome Institute"/>
            <consortium name="Mycorrhizal Genomics Consortium"/>
            <person name="Kohler A."/>
            <person name="Kuo A."/>
            <person name="Nagy L.G."/>
            <person name="Floudas D."/>
            <person name="Copeland A."/>
            <person name="Barry K.W."/>
            <person name="Cichocki N."/>
            <person name="Veneault-Fourrey C."/>
            <person name="LaButti K."/>
            <person name="Lindquist E.A."/>
            <person name="Lipzen A."/>
            <person name="Lundell T."/>
            <person name="Morin E."/>
            <person name="Murat C."/>
            <person name="Riley R."/>
            <person name="Ohm R."/>
            <person name="Sun H."/>
            <person name="Tunlid A."/>
            <person name="Henrissat B."/>
            <person name="Grigoriev I.V."/>
            <person name="Hibbett D.S."/>
            <person name="Martin F."/>
        </authorList>
    </citation>
    <scope>NUCLEOTIDE SEQUENCE [LARGE SCALE GENOMIC DNA]</scope>
    <source>
        <strain evidence="5">Zn</strain>
    </source>
</reference>
<dbReference type="InParanoid" id="A0A0C3DP23"/>
<dbReference type="AlphaFoldDB" id="A0A0C3DP23"/>
<dbReference type="STRING" id="913774.A0A0C3DP23"/>
<reference evidence="4 5" key="1">
    <citation type="submission" date="2014-04" db="EMBL/GenBank/DDBJ databases">
        <authorList>
            <consortium name="DOE Joint Genome Institute"/>
            <person name="Kuo A."/>
            <person name="Martino E."/>
            <person name="Perotto S."/>
            <person name="Kohler A."/>
            <person name="Nagy L.G."/>
            <person name="Floudas D."/>
            <person name="Copeland A."/>
            <person name="Barry K.W."/>
            <person name="Cichocki N."/>
            <person name="Veneault-Fourrey C."/>
            <person name="LaButti K."/>
            <person name="Lindquist E.A."/>
            <person name="Lipzen A."/>
            <person name="Lundell T."/>
            <person name="Morin E."/>
            <person name="Murat C."/>
            <person name="Sun H."/>
            <person name="Tunlid A."/>
            <person name="Henrissat B."/>
            <person name="Grigoriev I.V."/>
            <person name="Hibbett D.S."/>
            <person name="Martin F."/>
            <person name="Nordberg H.P."/>
            <person name="Cantor M.N."/>
            <person name="Hua S.X."/>
        </authorList>
    </citation>
    <scope>NUCLEOTIDE SEQUENCE [LARGE SCALE GENOMIC DNA]</scope>
    <source>
        <strain evidence="4 5">Zn</strain>
    </source>
</reference>
<dbReference type="OrthoDB" id="425555at2759"/>
<dbReference type="EMBL" id="KN832873">
    <property type="protein sequence ID" value="KIN03808.1"/>
    <property type="molecule type" value="Genomic_DNA"/>
</dbReference>
<evidence type="ECO:0000313" key="4">
    <source>
        <dbReference type="EMBL" id="KIN03808.1"/>
    </source>
</evidence>
<evidence type="ECO:0000256" key="3">
    <source>
        <dbReference type="SAM" id="MobiDB-lite"/>
    </source>
</evidence>
<feature type="compositionally biased region" description="Polar residues" evidence="3">
    <location>
        <begin position="1"/>
        <end position="22"/>
    </location>
</feature>
<dbReference type="GO" id="GO:0019905">
    <property type="term" value="F:syntaxin binding"/>
    <property type="evidence" value="ECO:0007669"/>
    <property type="project" value="InterPro"/>
</dbReference>
<dbReference type="PANTHER" id="PTHR16127">
    <property type="entry name" value="TAXILIN"/>
    <property type="match status" value="1"/>
</dbReference>
<dbReference type="InterPro" id="IPR026183">
    <property type="entry name" value="Taxilin_fam"/>
</dbReference>
<keyword evidence="2" id="KW-0175">Coiled coil</keyword>
<name>A0A0C3DP23_OIDMZ</name>
<dbReference type="Proteomes" id="UP000054321">
    <property type="component" value="Unassembled WGS sequence"/>
</dbReference>
<feature type="compositionally biased region" description="Pro residues" evidence="3">
    <location>
        <begin position="457"/>
        <end position="466"/>
    </location>
</feature>
<feature type="region of interest" description="Disordered" evidence="3">
    <location>
        <begin position="1"/>
        <end position="64"/>
    </location>
</feature>
<feature type="compositionally biased region" description="Acidic residues" evidence="3">
    <location>
        <begin position="416"/>
        <end position="452"/>
    </location>
</feature>
<feature type="coiled-coil region" evidence="2">
    <location>
        <begin position="75"/>
        <end position="195"/>
    </location>
</feature>
<sequence>MSTTINPVHASAPTTSRASANHTHPDASYTNGHHHHHHHDTGAAPPPGSASMAKKGKQKKVADNSEASKLIAAKISQLELDAAGEKDQEAEIEREVKKANRELNNLTSKMDDLQKIETLQKRVTEHLADMKRLERENLKNKKRGDMLQKEKDHARTELSKSMTLKEKLEKLCRELQRENNRLKNENKTLQDNEKASHAGWDEKFRQVLWHLQDYQEANDHPPAQVVNIEVEELFKQRFKSFIDQYELRELHFHSLLRSKELEVQYHIAKFDRERKAAEAEANRSRALNTQVLTFSKTETELRNQLNIYVEKFKQVEDTLNNSNDLFLTFRKEMEEMSKKTKRLEKENLALTRKHDLTNRNILEMAEERTKNNQELTALKRKNEKLTSIINQMQKQGRGVPPNMAIAEGSADREYADGDMEGTESEYEYDDEEGDEDGSEEGEFDEDTEEELQEAPKPFGPAPPPPAQNGVANGIK</sequence>
<protein>
    <recommendedName>
        <fullName evidence="6">Alpha-taxilin</fullName>
    </recommendedName>
</protein>
<evidence type="ECO:0008006" key="6">
    <source>
        <dbReference type="Google" id="ProtNLM"/>
    </source>
</evidence>
<evidence type="ECO:0000256" key="1">
    <source>
        <dbReference type="ARBA" id="ARBA00009550"/>
    </source>
</evidence>
<feature type="coiled-coil region" evidence="2">
    <location>
        <begin position="326"/>
        <end position="395"/>
    </location>
</feature>
<dbReference type="PANTHER" id="PTHR16127:SF13">
    <property type="entry name" value="GH01188P"/>
    <property type="match status" value="1"/>
</dbReference>
<keyword evidence="5" id="KW-1185">Reference proteome</keyword>
<evidence type="ECO:0000256" key="2">
    <source>
        <dbReference type="SAM" id="Coils"/>
    </source>
</evidence>
<accession>A0A0C3DP23</accession>
<feature type="region of interest" description="Disordered" evidence="3">
    <location>
        <begin position="409"/>
        <end position="475"/>
    </location>
</feature>
<comment type="similarity">
    <text evidence="1">Belongs to the taxilin family.</text>
</comment>
<proteinExistence type="inferred from homology"/>
<dbReference type="HOGENOM" id="CLU_029275_1_0_1"/>
<evidence type="ECO:0000313" key="5">
    <source>
        <dbReference type="Proteomes" id="UP000054321"/>
    </source>
</evidence>
<gene>
    <name evidence="4" type="ORF">OIDMADRAFT_118518</name>
</gene>
<organism evidence="4 5">
    <name type="scientific">Oidiodendron maius (strain Zn)</name>
    <dbReference type="NCBI Taxonomy" id="913774"/>
    <lineage>
        <taxon>Eukaryota</taxon>
        <taxon>Fungi</taxon>
        <taxon>Dikarya</taxon>
        <taxon>Ascomycota</taxon>
        <taxon>Pezizomycotina</taxon>
        <taxon>Leotiomycetes</taxon>
        <taxon>Leotiomycetes incertae sedis</taxon>
        <taxon>Myxotrichaceae</taxon>
        <taxon>Oidiodendron</taxon>
    </lineage>
</organism>
<dbReference type="Pfam" id="PF09728">
    <property type="entry name" value="Taxilin"/>
    <property type="match status" value="1"/>
</dbReference>